<dbReference type="RefSeq" id="WP_232057964.1">
    <property type="nucleotide sequence ID" value="NZ_AP019400.1"/>
</dbReference>
<dbReference type="KEGG" id="cohn:KCTCHS21_52310"/>
<accession>A0A3T1DCK5</accession>
<evidence type="ECO:0000313" key="9">
    <source>
        <dbReference type="Proteomes" id="UP000289856"/>
    </source>
</evidence>
<dbReference type="Pfam" id="PF00358">
    <property type="entry name" value="PTS_EIIA_1"/>
    <property type="match status" value="1"/>
</dbReference>
<comment type="subcellular location">
    <subcellularLocation>
        <location evidence="1">Cytoplasm</location>
    </subcellularLocation>
</comment>
<proteinExistence type="predicted"/>
<dbReference type="InterPro" id="IPR050890">
    <property type="entry name" value="PTS_EIIA_component"/>
</dbReference>
<dbReference type="InterPro" id="IPR011055">
    <property type="entry name" value="Dup_hybrid_motif"/>
</dbReference>
<dbReference type="NCBIfam" id="TIGR00830">
    <property type="entry name" value="PTBA"/>
    <property type="match status" value="1"/>
</dbReference>
<dbReference type="PROSITE" id="PS51093">
    <property type="entry name" value="PTS_EIIA_TYPE_1"/>
    <property type="match status" value="1"/>
</dbReference>
<evidence type="ECO:0000256" key="6">
    <source>
        <dbReference type="ARBA" id="ARBA00022777"/>
    </source>
</evidence>
<dbReference type="Proteomes" id="UP000289856">
    <property type="component" value="Chromosome"/>
</dbReference>
<evidence type="ECO:0000256" key="2">
    <source>
        <dbReference type="ARBA" id="ARBA00022448"/>
    </source>
</evidence>
<dbReference type="InterPro" id="IPR001127">
    <property type="entry name" value="PTS_EIIA_1_perm"/>
</dbReference>
<dbReference type="FunFam" id="2.70.70.10:FF:000001">
    <property type="entry name" value="PTS system glucose-specific IIA component"/>
    <property type="match status" value="1"/>
</dbReference>
<evidence type="ECO:0000256" key="4">
    <source>
        <dbReference type="ARBA" id="ARBA00022679"/>
    </source>
</evidence>
<evidence type="ECO:0000313" key="8">
    <source>
        <dbReference type="EMBL" id="BBI35832.1"/>
    </source>
</evidence>
<keyword evidence="3" id="KW-0762">Sugar transport</keyword>
<dbReference type="GO" id="GO:0009401">
    <property type="term" value="P:phosphoenolpyruvate-dependent sugar phosphotransferase system"/>
    <property type="evidence" value="ECO:0007669"/>
    <property type="project" value="UniProtKB-KW"/>
</dbReference>
<gene>
    <name evidence="8" type="ORF">KCTCHS21_52310</name>
</gene>
<dbReference type="Gene3D" id="2.70.70.10">
    <property type="entry name" value="Glucose Permease (Domain IIA)"/>
    <property type="match status" value="1"/>
</dbReference>
<dbReference type="EMBL" id="AP019400">
    <property type="protein sequence ID" value="BBI35832.1"/>
    <property type="molecule type" value="Genomic_DNA"/>
</dbReference>
<dbReference type="PROSITE" id="PS00371">
    <property type="entry name" value="PTS_EIIA_TYPE_1_HIS"/>
    <property type="match status" value="1"/>
</dbReference>
<sequence length="165" mass="18196">MFQKRLSRMLGVSHSVAVAAPVSGRLIPLREVKDEVFSRGFMGEGVAIDPSDGYVVAPISGKVTHVIDTKHALVIEHSTGLQFLIHIGIDTVDLKGEGFLVLVKAGDTLLEGQVIMKFDLHNIRKAGYPAFVLITAIGERLIDYVECEYREVHMAEPDVFRIVLK</sequence>
<keyword evidence="6" id="KW-0418">Kinase</keyword>
<dbReference type="GO" id="GO:0005737">
    <property type="term" value="C:cytoplasm"/>
    <property type="evidence" value="ECO:0007669"/>
    <property type="project" value="UniProtKB-SubCell"/>
</dbReference>
<dbReference type="PANTHER" id="PTHR45008">
    <property type="entry name" value="PTS SYSTEM GLUCOSE-SPECIFIC EIIA COMPONENT"/>
    <property type="match status" value="1"/>
</dbReference>
<organism evidence="8 9">
    <name type="scientific">Cohnella abietis</name>
    <dbReference type="NCBI Taxonomy" id="2507935"/>
    <lineage>
        <taxon>Bacteria</taxon>
        <taxon>Bacillati</taxon>
        <taxon>Bacillota</taxon>
        <taxon>Bacilli</taxon>
        <taxon>Bacillales</taxon>
        <taxon>Paenibacillaceae</taxon>
        <taxon>Cohnella</taxon>
    </lineage>
</organism>
<keyword evidence="5" id="KW-0598">Phosphotransferase system</keyword>
<dbReference type="PANTHER" id="PTHR45008:SF1">
    <property type="entry name" value="PTS SYSTEM GLUCOSE-SPECIFIC EIIA COMPONENT"/>
    <property type="match status" value="1"/>
</dbReference>
<protein>
    <recommendedName>
        <fullName evidence="7">PTS EIIA type-1 domain-containing protein</fullName>
    </recommendedName>
</protein>
<dbReference type="GO" id="GO:0016301">
    <property type="term" value="F:kinase activity"/>
    <property type="evidence" value="ECO:0007669"/>
    <property type="project" value="UniProtKB-KW"/>
</dbReference>
<reference evidence="8 9" key="1">
    <citation type="submission" date="2019-01" db="EMBL/GenBank/DDBJ databases">
        <title>Complete genome sequence of Cohnella hallensis HS21 isolated from Korean fir (Abies koreana) rhizospheric soil.</title>
        <authorList>
            <person name="Jiang L."/>
            <person name="Kang S.W."/>
            <person name="Kim S."/>
            <person name="Jung J."/>
            <person name="Kim C.Y."/>
            <person name="Kim D.H."/>
            <person name="Kim S.W."/>
            <person name="Lee J."/>
        </authorList>
    </citation>
    <scope>NUCLEOTIDE SEQUENCE [LARGE SCALE GENOMIC DNA]</scope>
    <source>
        <strain evidence="8 9">HS21</strain>
    </source>
</reference>
<dbReference type="AlphaFoldDB" id="A0A3T1DCK5"/>
<evidence type="ECO:0000259" key="7">
    <source>
        <dbReference type="PROSITE" id="PS51093"/>
    </source>
</evidence>
<keyword evidence="9" id="KW-1185">Reference proteome</keyword>
<evidence type="ECO:0000256" key="1">
    <source>
        <dbReference type="ARBA" id="ARBA00004496"/>
    </source>
</evidence>
<keyword evidence="4" id="KW-0808">Transferase</keyword>
<keyword evidence="2" id="KW-0813">Transport</keyword>
<evidence type="ECO:0000256" key="3">
    <source>
        <dbReference type="ARBA" id="ARBA00022597"/>
    </source>
</evidence>
<feature type="domain" description="PTS EIIA type-1" evidence="7">
    <location>
        <begin position="34"/>
        <end position="138"/>
    </location>
</feature>
<evidence type="ECO:0000256" key="5">
    <source>
        <dbReference type="ARBA" id="ARBA00022683"/>
    </source>
</evidence>
<dbReference type="SUPFAM" id="SSF51261">
    <property type="entry name" value="Duplicated hybrid motif"/>
    <property type="match status" value="1"/>
</dbReference>
<name>A0A3T1DCK5_9BACL</name>